<dbReference type="EMBL" id="CAKXZT010000040">
    <property type="protein sequence ID" value="CAH2396476.1"/>
    <property type="molecule type" value="Genomic_DNA"/>
</dbReference>
<organism evidence="2 3">
    <name type="scientific">Mesorhizobium escarrei</name>
    <dbReference type="NCBI Taxonomy" id="666018"/>
    <lineage>
        <taxon>Bacteria</taxon>
        <taxon>Pseudomonadati</taxon>
        <taxon>Pseudomonadota</taxon>
        <taxon>Alphaproteobacteria</taxon>
        <taxon>Hyphomicrobiales</taxon>
        <taxon>Phyllobacteriaceae</taxon>
        <taxon>Mesorhizobium</taxon>
    </lineage>
</organism>
<dbReference type="Proteomes" id="UP001153050">
    <property type="component" value="Unassembled WGS sequence"/>
</dbReference>
<evidence type="ECO:0000313" key="2">
    <source>
        <dbReference type="EMBL" id="CAH2396476.1"/>
    </source>
</evidence>
<evidence type="ECO:0000256" key="1">
    <source>
        <dbReference type="SAM" id="MobiDB-lite"/>
    </source>
</evidence>
<evidence type="ECO:0000313" key="3">
    <source>
        <dbReference type="Proteomes" id="UP001153050"/>
    </source>
</evidence>
<reference evidence="2 3" key="1">
    <citation type="submission" date="2022-03" db="EMBL/GenBank/DDBJ databases">
        <authorList>
            <person name="Brunel B."/>
        </authorList>
    </citation>
    <scope>NUCLEOTIDE SEQUENCE [LARGE SCALE GENOMIC DNA]</scope>
    <source>
        <strain evidence="2">STM5069sample</strain>
    </source>
</reference>
<keyword evidence="3" id="KW-1185">Reference proteome</keyword>
<sequence length="93" mass="9997">MVPVVTALSARYPACRVELTLGDETIDLTSGGMDVAQRRRCWRPSAPARRCCRAFWCGTSWPGDGSSRSCPSGSCPPAASTQSTRPRGLGRPR</sequence>
<dbReference type="Gene3D" id="3.40.190.10">
    <property type="entry name" value="Periplasmic binding protein-like II"/>
    <property type="match status" value="1"/>
</dbReference>
<feature type="region of interest" description="Disordered" evidence="1">
    <location>
        <begin position="61"/>
        <end position="93"/>
    </location>
</feature>
<accession>A0ABN8JF64</accession>
<comment type="caution">
    <text evidence="2">The sequence shown here is derived from an EMBL/GenBank/DDBJ whole genome shotgun (WGS) entry which is preliminary data.</text>
</comment>
<proteinExistence type="predicted"/>
<gene>
    <name evidence="2" type="ORF">MES5069_1340015</name>
</gene>
<evidence type="ECO:0008006" key="4">
    <source>
        <dbReference type="Google" id="ProtNLM"/>
    </source>
</evidence>
<feature type="compositionally biased region" description="Low complexity" evidence="1">
    <location>
        <begin position="65"/>
        <end position="80"/>
    </location>
</feature>
<protein>
    <recommendedName>
        <fullName evidence="4">LysR substrate-binding domain-containing protein</fullName>
    </recommendedName>
</protein>
<name>A0ABN8JF64_9HYPH</name>